<dbReference type="Pfam" id="PF09423">
    <property type="entry name" value="PhoD"/>
    <property type="match status" value="1"/>
</dbReference>
<evidence type="ECO:0000313" key="3">
    <source>
        <dbReference type="Proteomes" id="UP000185728"/>
    </source>
</evidence>
<proteinExistence type="predicted"/>
<dbReference type="InterPro" id="IPR029052">
    <property type="entry name" value="Metallo-depent_PP-like"/>
</dbReference>
<sequence>MKNLLHLFIFSQFVFLSIGIQAQKTPETSSKNIRSKKGKICFALYTVHENTLKLTAQFYPIKDYEPFSAELQIREADGWKTVQKSWIEYPGYTALFRIENWDDTQEKEYRIAYNNKSFYKGIIQQNPINKDEVIMAAFSCWSIYERHGGQGPADDIISNLERLKPDLLFFAGDQVYDHSQHYSYWLKFGEVFGDIIRNTPTITIPDDHDIGQGNFWGNGGKKINSRDGTEGGYYMPVAYIKEVERAQTAHLPDPYDPTPIEQGIGVYYTDLKWGGISFAIIEDRKFKSGPDRILKRRGFKDTREMNVPGATLLGQRQLDFLEDWTTDWKDAEMKAVLSQTIFANVTTHTPTLEKKQRYSVDSNGWPQAGRNRALSVIRKSFSCMIAGDQHLGSVVQHGIEDWNNAGYSFAVPASSNFWLRWWKPDHPGKNQKPGASDYTGEYLDGFHNKITVHAIANPTHKDNTPTENLLNGRASGYGIIRFNKTTRKITYECWPRNVDMFAKDSKPYNDWPITFDQTDNFLIKDGYYLPTLKISIPDQVITVKDYYTSEVISSLRIKGTTYKPTVMYPGRYTIEIGEGEKMKRLFDIEAKKKNKKEVKVTL</sequence>
<dbReference type="InterPro" id="IPR038607">
    <property type="entry name" value="PhoD-like_sf"/>
</dbReference>
<reference evidence="2 3" key="1">
    <citation type="submission" date="2017-01" db="EMBL/GenBank/DDBJ databases">
        <authorList>
            <person name="Varghese N."/>
            <person name="Submissions S."/>
        </authorList>
    </citation>
    <scope>NUCLEOTIDE SEQUENCE [LARGE SCALE GENOMIC DNA]</scope>
    <source>
        <strain evidence="2 3">DSM 2061</strain>
    </source>
</reference>
<evidence type="ECO:0000259" key="1">
    <source>
        <dbReference type="Pfam" id="PF09423"/>
    </source>
</evidence>
<dbReference type="EMBL" id="FTOB01000002">
    <property type="protein sequence ID" value="SIS49117.1"/>
    <property type="molecule type" value="Genomic_DNA"/>
</dbReference>
<dbReference type="PANTHER" id="PTHR43606">
    <property type="entry name" value="PHOSPHATASE, PUTATIVE (AFU_ORTHOLOGUE AFUA_6G08710)-RELATED"/>
    <property type="match status" value="1"/>
</dbReference>
<feature type="domain" description="PhoD-like phosphatase metallophosphatase" evidence="1">
    <location>
        <begin position="197"/>
        <end position="395"/>
    </location>
</feature>
<dbReference type="InterPro" id="IPR052900">
    <property type="entry name" value="Phospholipid_Metab_Enz"/>
</dbReference>
<dbReference type="Proteomes" id="UP000185728">
    <property type="component" value="Unassembled WGS sequence"/>
</dbReference>
<dbReference type="SUPFAM" id="SSF56300">
    <property type="entry name" value="Metallo-dependent phosphatases"/>
    <property type="match status" value="1"/>
</dbReference>
<gene>
    <name evidence="2" type="ORF">SAMN05421766_102356</name>
</gene>
<dbReference type="RefSeq" id="WP_076454113.1">
    <property type="nucleotide sequence ID" value="NZ_FTOB01000002.1"/>
</dbReference>
<evidence type="ECO:0000313" key="2">
    <source>
        <dbReference type="EMBL" id="SIS49117.1"/>
    </source>
</evidence>
<keyword evidence="3" id="KW-1185">Reference proteome</keyword>
<dbReference type="Gene3D" id="3.60.21.70">
    <property type="entry name" value="PhoD-like phosphatase"/>
    <property type="match status" value="1"/>
</dbReference>
<dbReference type="PANTHER" id="PTHR43606:SF2">
    <property type="entry name" value="ALKALINE PHOSPHATASE FAMILY PROTEIN (AFU_ORTHOLOGUE AFUA_5G03860)"/>
    <property type="match status" value="1"/>
</dbReference>
<organism evidence="2 3">
    <name type="scientific">Zobellia uliginosa</name>
    <dbReference type="NCBI Taxonomy" id="143224"/>
    <lineage>
        <taxon>Bacteria</taxon>
        <taxon>Pseudomonadati</taxon>
        <taxon>Bacteroidota</taxon>
        <taxon>Flavobacteriia</taxon>
        <taxon>Flavobacteriales</taxon>
        <taxon>Flavobacteriaceae</taxon>
        <taxon>Zobellia</taxon>
    </lineage>
</organism>
<accession>A0ABY1KM44</accession>
<name>A0ABY1KM44_9FLAO</name>
<protein>
    <submittedName>
        <fullName evidence="2">PhoD-like phosphatase</fullName>
    </submittedName>
</protein>
<comment type="caution">
    <text evidence="2">The sequence shown here is derived from an EMBL/GenBank/DDBJ whole genome shotgun (WGS) entry which is preliminary data.</text>
</comment>
<dbReference type="InterPro" id="IPR018946">
    <property type="entry name" value="PhoD-like_MPP"/>
</dbReference>